<comment type="caution">
    <text evidence="1">The sequence shown here is derived from an EMBL/GenBank/DDBJ whole genome shotgun (WGS) entry which is preliminary data.</text>
</comment>
<proteinExistence type="predicted"/>
<dbReference type="InterPro" id="IPR019089">
    <property type="entry name" value="Cas_GSU0054"/>
</dbReference>
<organism evidence="1">
    <name type="scientific">marine sediment metagenome</name>
    <dbReference type="NCBI Taxonomy" id="412755"/>
    <lineage>
        <taxon>unclassified sequences</taxon>
        <taxon>metagenomes</taxon>
        <taxon>ecological metagenomes</taxon>
    </lineage>
</organism>
<protein>
    <recommendedName>
        <fullName evidence="2">Type I-U CRISPR-associated protein Cas5/Cas6</fullName>
    </recommendedName>
</protein>
<feature type="non-terminal residue" evidence="1">
    <location>
        <position position="1"/>
    </location>
</feature>
<sequence>PDALNAVNNLRTPSIGTLDALGRRHTAFLARISELGFTPVPPLIEFGVKAYRRADEIRSLPYALFELRNDDGSFFRYPQRQLVHIAGMVRHLAIEAMKLSPPEDVDDDWVKTYVAGHARPGSNEHRQFSYLPLPSIGHTHTDPAVRRVMITAPVGDDQLLQHLAIRLAGRQLKPTRRTKLEQPPTLVRILKDKVARFYTQPASNWASVTPVILPGHDDHKPAKTRRLIEKALAQSGIDQPCEFEWSAFSRFPKMLSAHRHDRQKRPAGYIRPDHLLTQTAVHLQLRFSDSLEVPGPLVIGSGRHCGLGLMAGIDP</sequence>
<dbReference type="NCBIfam" id="TIGR02165">
    <property type="entry name" value="cas5_6_GSU0054"/>
    <property type="match status" value="1"/>
</dbReference>
<reference evidence="1" key="1">
    <citation type="journal article" date="2015" name="Nature">
        <title>Complex archaea that bridge the gap between prokaryotes and eukaryotes.</title>
        <authorList>
            <person name="Spang A."/>
            <person name="Saw J.H."/>
            <person name="Jorgensen S.L."/>
            <person name="Zaremba-Niedzwiedzka K."/>
            <person name="Martijn J."/>
            <person name="Lind A.E."/>
            <person name="van Eijk R."/>
            <person name="Schleper C."/>
            <person name="Guy L."/>
            <person name="Ettema T.J."/>
        </authorList>
    </citation>
    <scope>NUCLEOTIDE SEQUENCE</scope>
</reference>
<evidence type="ECO:0008006" key="2">
    <source>
        <dbReference type="Google" id="ProtNLM"/>
    </source>
</evidence>
<evidence type="ECO:0000313" key="1">
    <source>
        <dbReference type="EMBL" id="KKK75681.1"/>
    </source>
</evidence>
<accession>A0A0F9AU08</accession>
<dbReference type="AlphaFoldDB" id="A0A0F9AU08"/>
<name>A0A0F9AU08_9ZZZZ</name>
<dbReference type="EMBL" id="LAZR01055753">
    <property type="protein sequence ID" value="KKK75681.1"/>
    <property type="molecule type" value="Genomic_DNA"/>
</dbReference>
<dbReference type="Pfam" id="PF09609">
    <property type="entry name" value="Cas_GSU0054"/>
    <property type="match status" value="1"/>
</dbReference>
<gene>
    <name evidence="1" type="ORF">LCGC14_2871280</name>
</gene>